<dbReference type="GO" id="GO:0042026">
    <property type="term" value="P:protein refolding"/>
    <property type="evidence" value="ECO:0007669"/>
    <property type="project" value="TreeGrafter"/>
</dbReference>
<dbReference type="GO" id="GO:0005737">
    <property type="term" value="C:cytoplasm"/>
    <property type="evidence" value="ECO:0007669"/>
    <property type="project" value="TreeGrafter"/>
</dbReference>
<evidence type="ECO:0000256" key="1">
    <source>
        <dbReference type="SAM" id="MobiDB-lite"/>
    </source>
</evidence>
<dbReference type="CDD" id="cd06257">
    <property type="entry name" value="DnaJ"/>
    <property type="match status" value="1"/>
</dbReference>
<keyword evidence="4" id="KW-1185">Reference proteome</keyword>
<evidence type="ECO:0000259" key="2">
    <source>
        <dbReference type="PROSITE" id="PS50076"/>
    </source>
</evidence>
<feature type="region of interest" description="Disordered" evidence="1">
    <location>
        <begin position="205"/>
        <end position="242"/>
    </location>
</feature>
<dbReference type="PRINTS" id="PR00625">
    <property type="entry name" value="JDOMAIN"/>
</dbReference>
<dbReference type="InterPro" id="IPR036869">
    <property type="entry name" value="J_dom_sf"/>
</dbReference>
<reference evidence="3 4" key="1">
    <citation type="submission" date="2020-02" db="EMBL/GenBank/DDBJ databases">
        <authorList>
            <person name="Ma Q."/>
            <person name="Huang Y."/>
            <person name="Song X."/>
            <person name="Pei D."/>
        </authorList>
    </citation>
    <scope>NUCLEOTIDE SEQUENCE [LARGE SCALE GENOMIC DNA]</scope>
    <source>
        <strain evidence="3">Sxm20200214</strain>
        <tissue evidence="3">Leaf</tissue>
    </source>
</reference>
<dbReference type="Gene3D" id="1.10.287.110">
    <property type="entry name" value="DnaJ domain"/>
    <property type="match status" value="1"/>
</dbReference>
<dbReference type="FunFam" id="1.10.287.110:FF:000085">
    <property type="entry name" value="Chaperone DnaJ-domain superfamily protein"/>
    <property type="match status" value="1"/>
</dbReference>
<comment type="caution">
    <text evidence="3">The sequence shown here is derived from an EMBL/GenBank/DDBJ whole genome shotgun (WGS) entry which is preliminary data.</text>
</comment>
<dbReference type="EMBL" id="JAAMPC010000005">
    <property type="protein sequence ID" value="KAG2310964.1"/>
    <property type="molecule type" value="Genomic_DNA"/>
</dbReference>
<organism evidence="3 4">
    <name type="scientific">Brassica carinata</name>
    <name type="common">Ethiopian mustard</name>
    <name type="synonym">Abyssinian cabbage</name>
    <dbReference type="NCBI Taxonomy" id="52824"/>
    <lineage>
        <taxon>Eukaryota</taxon>
        <taxon>Viridiplantae</taxon>
        <taxon>Streptophyta</taxon>
        <taxon>Embryophyta</taxon>
        <taxon>Tracheophyta</taxon>
        <taxon>Spermatophyta</taxon>
        <taxon>Magnoliopsida</taxon>
        <taxon>eudicotyledons</taxon>
        <taxon>Gunneridae</taxon>
        <taxon>Pentapetalae</taxon>
        <taxon>rosids</taxon>
        <taxon>malvids</taxon>
        <taxon>Brassicales</taxon>
        <taxon>Brassicaceae</taxon>
        <taxon>Brassiceae</taxon>
        <taxon>Brassica</taxon>
    </lineage>
</organism>
<proteinExistence type="predicted"/>
<dbReference type="PANTHER" id="PTHR43096">
    <property type="entry name" value="DNAJ HOMOLOG 1, MITOCHONDRIAL-RELATED"/>
    <property type="match status" value="1"/>
</dbReference>
<evidence type="ECO:0000313" key="3">
    <source>
        <dbReference type="EMBL" id="KAG2310964.1"/>
    </source>
</evidence>
<dbReference type="Pfam" id="PF00226">
    <property type="entry name" value="DnaJ"/>
    <property type="match status" value="1"/>
</dbReference>
<feature type="compositionally biased region" description="Low complexity" evidence="1">
    <location>
        <begin position="224"/>
        <end position="239"/>
    </location>
</feature>
<sequence length="262" mass="29723">MYATSSVLSPTPHSLFLSPHLPQIQFLYRIKFLGFPVTSRCYGDGSLYNRRSCDVRRRRNRIIVPRARASPYEVLGVSPSATPQDIKRAYRKLALKYHPDVNKEANAQEKFLRIKHAYTTLINSESRRKYGSDTRASGYSTGQTSNSQVEEDFYGLGDFFKDLQEEFKNWEASASSQGKPKSLWEELAEIGEEFVEFLEKELNITDEDNDGSSKKGERFDFEESSSTGKSTGNSNSTKNSIEDNIDEIEATLAQLKKDLGLQ</sequence>
<dbReference type="OrthoDB" id="10250354at2759"/>
<feature type="compositionally biased region" description="Basic and acidic residues" evidence="1">
    <location>
        <begin position="211"/>
        <end position="221"/>
    </location>
</feature>
<gene>
    <name evidence="3" type="ORF">Bca52824_022521</name>
</gene>
<dbReference type="SUPFAM" id="SSF46565">
    <property type="entry name" value="Chaperone J-domain"/>
    <property type="match status" value="1"/>
</dbReference>
<name>A0A8X7VGH4_BRACI</name>
<dbReference type="SMART" id="SM00271">
    <property type="entry name" value="DnaJ"/>
    <property type="match status" value="1"/>
</dbReference>
<dbReference type="InterPro" id="IPR001623">
    <property type="entry name" value="DnaJ_domain"/>
</dbReference>
<dbReference type="PANTHER" id="PTHR43096:SF61">
    <property type="entry name" value="CHAPERONE DNAJ-DOMAIN SUPERFAMILY PROTEIN"/>
    <property type="match status" value="1"/>
</dbReference>
<evidence type="ECO:0000313" key="4">
    <source>
        <dbReference type="Proteomes" id="UP000886595"/>
    </source>
</evidence>
<protein>
    <recommendedName>
        <fullName evidence="2">J domain-containing protein</fullName>
    </recommendedName>
</protein>
<accession>A0A8X7VGH4</accession>
<dbReference type="Proteomes" id="UP000886595">
    <property type="component" value="Unassembled WGS sequence"/>
</dbReference>
<dbReference type="PROSITE" id="PS50076">
    <property type="entry name" value="DNAJ_2"/>
    <property type="match status" value="1"/>
</dbReference>
<dbReference type="GO" id="GO:0051082">
    <property type="term" value="F:unfolded protein binding"/>
    <property type="evidence" value="ECO:0007669"/>
    <property type="project" value="TreeGrafter"/>
</dbReference>
<feature type="domain" description="J" evidence="2">
    <location>
        <begin position="70"/>
        <end position="134"/>
    </location>
</feature>
<dbReference type="AlphaFoldDB" id="A0A8X7VGH4"/>